<sequence length="52" mass="6103">MTSAKRRSGRNIKKWQQRIVESGKYCAESHWQYSRGLEKTPLFLSSQADSDR</sequence>
<accession>C0PAZ7</accession>
<name>C0PAZ7_MAIZE</name>
<organism evidence="1">
    <name type="scientific">Zea mays</name>
    <name type="common">Maize</name>
    <dbReference type="NCBI Taxonomy" id="4577"/>
    <lineage>
        <taxon>Eukaryota</taxon>
        <taxon>Viridiplantae</taxon>
        <taxon>Streptophyta</taxon>
        <taxon>Embryophyta</taxon>
        <taxon>Tracheophyta</taxon>
        <taxon>Spermatophyta</taxon>
        <taxon>Magnoliopsida</taxon>
        <taxon>Liliopsida</taxon>
        <taxon>Poales</taxon>
        <taxon>Poaceae</taxon>
        <taxon>PACMAD clade</taxon>
        <taxon>Panicoideae</taxon>
        <taxon>Andropogonodae</taxon>
        <taxon>Andropogoneae</taxon>
        <taxon>Tripsacinae</taxon>
        <taxon>Zea</taxon>
    </lineage>
</organism>
<reference evidence="1" key="2">
    <citation type="submission" date="2012-06" db="EMBL/GenBank/DDBJ databases">
        <authorList>
            <person name="Yu Y."/>
            <person name="Currie J."/>
            <person name="Lomeli R."/>
            <person name="Angelova A."/>
            <person name="Collura K."/>
            <person name="Wissotski M."/>
            <person name="Campos D."/>
            <person name="Kudrna D."/>
            <person name="Golser W."/>
            <person name="Ashely E."/>
            <person name="Descour A."/>
            <person name="Fernandes J."/>
            <person name="Soderlund C."/>
            <person name="Walbot V."/>
        </authorList>
    </citation>
    <scope>NUCLEOTIDE SEQUENCE</scope>
    <source>
        <strain evidence="1">B73</strain>
    </source>
</reference>
<proteinExistence type="evidence at transcript level"/>
<dbReference type="AlphaFoldDB" id="C0PAZ7"/>
<dbReference type="EMBL" id="BT065466">
    <property type="protein sequence ID" value="ACN31342.1"/>
    <property type="molecule type" value="mRNA"/>
</dbReference>
<evidence type="ECO:0000313" key="1">
    <source>
        <dbReference type="EMBL" id="ACN31342.1"/>
    </source>
</evidence>
<reference evidence="1" key="1">
    <citation type="journal article" date="2009" name="PLoS Genet.">
        <title>Sequencing, mapping, and analysis of 27,455 maize full-length cDNAs.</title>
        <authorList>
            <person name="Soderlund C."/>
            <person name="Descour A."/>
            <person name="Kudrna D."/>
            <person name="Bomhoff M."/>
            <person name="Boyd L."/>
            <person name="Currie J."/>
            <person name="Angelova A."/>
            <person name="Collura K."/>
            <person name="Wissotski M."/>
            <person name="Ashley E."/>
            <person name="Morrow D."/>
            <person name="Fernandes J."/>
            <person name="Walbot V."/>
            <person name="Yu Y."/>
        </authorList>
    </citation>
    <scope>NUCLEOTIDE SEQUENCE</scope>
    <source>
        <strain evidence="1">B73</strain>
    </source>
</reference>
<protein>
    <submittedName>
        <fullName evidence="1">Uncharacterized protein</fullName>
    </submittedName>
</protein>